<gene>
    <name evidence="9" type="ORF">HF682_15675</name>
</gene>
<feature type="transmembrane region" description="Helical" evidence="7">
    <location>
        <begin position="361"/>
        <end position="379"/>
    </location>
</feature>
<keyword evidence="3" id="KW-0597">Phosphoprotein</keyword>
<dbReference type="SMART" id="SM00387">
    <property type="entry name" value="HATPase_c"/>
    <property type="match status" value="1"/>
</dbReference>
<comment type="caution">
    <text evidence="9">The sequence shown here is derived from an EMBL/GenBank/DDBJ whole genome shotgun (WGS) entry which is preliminary data.</text>
</comment>
<evidence type="ECO:0000259" key="8">
    <source>
        <dbReference type="PROSITE" id="PS50109"/>
    </source>
</evidence>
<proteinExistence type="predicted"/>
<organism evidence="9 10">
    <name type="scientific">Leeia aquatica</name>
    <dbReference type="NCBI Taxonomy" id="2725557"/>
    <lineage>
        <taxon>Bacteria</taxon>
        <taxon>Pseudomonadati</taxon>
        <taxon>Pseudomonadota</taxon>
        <taxon>Betaproteobacteria</taxon>
        <taxon>Neisseriales</taxon>
        <taxon>Leeiaceae</taxon>
        <taxon>Leeia</taxon>
    </lineage>
</organism>
<keyword evidence="7" id="KW-0812">Transmembrane</keyword>
<dbReference type="AlphaFoldDB" id="A0A847SCM7"/>
<dbReference type="PROSITE" id="PS50109">
    <property type="entry name" value="HIS_KIN"/>
    <property type="match status" value="1"/>
</dbReference>
<name>A0A847SCM7_9NEIS</name>
<dbReference type="EMBL" id="JABAIM010000004">
    <property type="protein sequence ID" value="NLR76607.1"/>
    <property type="molecule type" value="Genomic_DNA"/>
</dbReference>
<dbReference type="SUPFAM" id="SSF55874">
    <property type="entry name" value="ATPase domain of HSP90 chaperone/DNA topoisomerase II/histidine kinase"/>
    <property type="match status" value="1"/>
</dbReference>
<keyword evidence="4" id="KW-0808">Transferase</keyword>
<dbReference type="GO" id="GO:0004673">
    <property type="term" value="F:protein histidine kinase activity"/>
    <property type="evidence" value="ECO:0007669"/>
    <property type="project" value="UniProtKB-EC"/>
</dbReference>
<keyword evidence="5 9" id="KW-0418">Kinase</keyword>
<dbReference type="PANTHER" id="PTHR44936">
    <property type="entry name" value="SENSOR PROTEIN CREC"/>
    <property type="match status" value="1"/>
</dbReference>
<dbReference type="Gene3D" id="6.10.340.10">
    <property type="match status" value="1"/>
</dbReference>
<evidence type="ECO:0000256" key="5">
    <source>
        <dbReference type="ARBA" id="ARBA00022777"/>
    </source>
</evidence>
<keyword evidence="7" id="KW-0472">Membrane</keyword>
<feature type="domain" description="Histidine kinase" evidence="8">
    <location>
        <begin position="455"/>
        <end position="656"/>
    </location>
</feature>
<dbReference type="GO" id="GO:0000160">
    <property type="term" value="P:phosphorelay signal transduction system"/>
    <property type="evidence" value="ECO:0007669"/>
    <property type="project" value="UniProtKB-KW"/>
</dbReference>
<protein>
    <recommendedName>
        <fullName evidence="2">histidine kinase</fullName>
        <ecNumber evidence="2">2.7.13.3</ecNumber>
    </recommendedName>
</protein>
<evidence type="ECO:0000256" key="7">
    <source>
        <dbReference type="SAM" id="Phobius"/>
    </source>
</evidence>
<keyword evidence="10" id="KW-1185">Reference proteome</keyword>
<accession>A0A847SCM7</accession>
<dbReference type="InterPro" id="IPR050980">
    <property type="entry name" value="2C_sensor_his_kinase"/>
</dbReference>
<dbReference type="Pfam" id="PF02518">
    <property type="entry name" value="HATPase_c"/>
    <property type="match status" value="1"/>
</dbReference>
<dbReference type="InterPro" id="IPR003594">
    <property type="entry name" value="HATPase_dom"/>
</dbReference>
<dbReference type="PANTHER" id="PTHR44936:SF9">
    <property type="entry name" value="SENSOR PROTEIN CREC"/>
    <property type="match status" value="1"/>
</dbReference>
<reference evidence="9 10" key="1">
    <citation type="submission" date="2020-04" db="EMBL/GenBank/DDBJ databases">
        <title>Draft genome of Leeia sp. IMCC25680.</title>
        <authorList>
            <person name="Song J."/>
            <person name="Cho J.-C."/>
        </authorList>
    </citation>
    <scope>NUCLEOTIDE SEQUENCE [LARGE SCALE GENOMIC DNA]</scope>
    <source>
        <strain evidence="9 10">IMCC25680</strain>
    </source>
</reference>
<evidence type="ECO:0000256" key="1">
    <source>
        <dbReference type="ARBA" id="ARBA00000085"/>
    </source>
</evidence>
<evidence type="ECO:0000313" key="9">
    <source>
        <dbReference type="EMBL" id="NLR76607.1"/>
    </source>
</evidence>
<keyword evidence="6" id="KW-0902">Two-component regulatory system</keyword>
<comment type="catalytic activity">
    <reaction evidence="1">
        <text>ATP + protein L-histidine = ADP + protein N-phospho-L-histidine.</text>
        <dbReference type="EC" id="2.7.13.3"/>
    </reaction>
</comment>
<evidence type="ECO:0000256" key="6">
    <source>
        <dbReference type="ARBA" id="ARBA00023012"/>
    </source>
</evidence>
<evidence type="ECO:0000256" key="4">
    <source>
        <dbReference type="ARBA" id="ARBA00022679"/>
    </source>
</evidence>
<dbReference type="InterPro" id="IPR036890">
    <property type="entry name" value="HATPase_C_sf"/>
</dbReference>
<dbReference type="Proteomes" id="UP000587991">
    <property type="component" value="Unassembled WGS sequence"/>
</dbReference>
<dbReference type="EC" id="2.7.13.3" evidence="2"/>
<evidence type="ECO:0000256" key="3">
    <source>
        <dbReference type="ARBA" id="ARBA00022553"/>
    </source>
</evidence>
<evidence type="ECO:0000256" key="2">
    <source>
        <dbReference type="ARBA" id="ARBA00012438"/>
    </source>
</evidence>
<dbReference type="Gene3D" id="3.30.565.10">
    <property type="entry name" value="Histidine kinase-like ATPase, C-terminal domain"/>
    <property type="match status" value="1"/>
</dbReference>
<keyword evidence="7" id="KW-1133">Transmembrane helix</keyword>
<sequence length="660" mass="72897">MTYFVLREEKALSYQNYQNGFRKTLGQIVARLRHPSGQLALLNPAAASSKPTPLRPLLLPFSALDFDDQSKVQQGIEMSGCLVQYPDNGAACVAIGNKPWAGGFFYVAGRFASPDLQNHPRGDKWVEMAHRVRITAQVRGQTYQWIAPVELSEQQKPSQGLRGRLTGFIGSSGPLLHAKPDKEFRGWIWQEPYCVEDDPAPVSVCSKRSFFSVRLPIAALQGDVLHQPRALWPPADLAQMQVRVEVLAPGEGLPLFDSNRPQATPLFSLNDLAPLLLPGETLQITRPGSHDKPYCLIGSSDSNNDASPLIQRLIGELRVEGGDAPLVLQDEIATPLGNYELKLTGDVRTVNQSLSRVATRISWMVAAMLTAIAVVWLLMEASLIRRIIVLQQRANRVSRSMHLGDGLAQLDLNDLRGSDELGVLAACLSDLLQRVREDLNRERIRAEQEKDMWHAVGHEIMSPLQSLKALHGTDDNESNRYINRMQQAVRVLYGSASPSEAIQSTTLDVDVIDLNAFLHNVASNAHFIEVDNVWYVGDIHPLLVRAEEYALEDVVSHILRNAARYRVEGSRITITLQTTPTTVSVSIHNQGPPIDDEMLDKVFEYGVSDQLDSGANGNRGQGLFVAKTYMAKMGGTIAVSNIDDGVCFVLTLQRAADSKR</sequence>
<evidence type="ECO:0000313" key="10">
    <source>
        <dbReference type="Proteomes" id="UP000587991"/>
    </source>
</evidence>
<dbReference type="InterPro" id="IPR005467">
    <property type="entry name" value="His_kinase_dom"/>
</dbReference>